<dbReference type="VEuPathDB" id="GiardiaDB:GMRT_11912"/>
<dbReference type="SMART" id="SM00220">
    <property type="entry name" value="S_TKc"/>
    <property type="match status" value="1"/>
</dbReference>
<keyword evidence="3" id="KW-0808">Transferase</keyword>
<keyword evidence="4" id="KW-1185">Reference proteome</keyword>
<dbReference type="Gene3D" id="1.25.40.20">
    <property type="entry name" value="Ankyrin repeat-containing domain"/>
    <property type="match status" value="3"/>
</dbReference>
<dbReference type="SUPFAM" id="SSF48403">
    <property type="entry name" value="Ankyrin repeat"/>
    <property type="match status" value="2"/>
</dbReference>
<name>A0A4Z1SU79_GIAMU</name>
<dbReference type="PANTHER" id="PTHR24184">
    <property type="entry name" value="SI:CH211-189E2.2"/>
    <property type="match status" value="1"/>
</dbReference>
<dbReference type="EMBL" id="VDLU01000002">
    <property type="protein sequence ID" value="TNJ28525.1"/>
    <property type="molecule type" value="Genomic_DNA"/>
</dbReference>
<accession>A0A4Z1SU79</accession>
<dbReference type="InterPro" id="IPR000719">
    <property type="entry name" value="Prot_kinase_dom"/>
</dbReference>
<dbReference type="PROSITE" id="PS50088">
    <property type="entry name" value="ANK_REPEAT"/>
    <property type="match status" value="1"/>
</dbReference>
<dbReference type="InterPro" id="IPR036770">
    <property type="entry name" value="Ankyrin_rpt-contain_sf"/>
</dbReference>
<evidence type="ECO:0000313" key="3">
    <source>
        <dbReference type="EMBL" id="TNJ28525.1"/>
    </source>
</evidence>
<dbReference type="Gene3D" id="1.10.510.10">
    <property type="entry name" value="Transferase(Phosphotransferase) domain 1"/>
    <property type="match status" value="1"/>
</dbReference>
<dbReference type="AlphaFoldDB" id="A0A4Z1SU79"/>
<evidence type="ECO:0000256" key="1">
    <source>
        <dbReference type="PROSITE-ProRule" id="PRU00023"/>
    </source>
</evidence>
<keyword evidence="1" id="KW-0040">ANK repeat</keyword>
<sequence length="861" mass="95339">MNLNPLSAAAYYGSARDVRALIGSAGVHDLGGKTALMFAAGRGYVECVRQLVVAEKGKRTPEGLTALMLAAGNDHASVVQLLIQEECGMSDSDGRTALMHAVLSGSSEAVKLLASIERMFCQKSGWTALMYAAYWGRENCVPFLLGEICIQSTEQYTTELGDVFPGGVTALMIAAARGHYTIASLLYDAERDLCDNNGNTAAFHARNGTDEIRALFNHSGASIDSPPVDPDIGGITPLMHAAEMSKITIVRAALKHIGKVDAEGRTALMRAIHSGCEQAIELLAPIEGSIRTRDGQSIWAYAIASRCFKSAHVFSSVYTVQHDDLHFIEGDEKGGERYATTPLMLAARFEDSNGVKKYMSFARIRNEDRKTALMFAAEANSSRCVVELLPSEQGQTDMYGWSALAYAIAYGAYEVIPYLWSEFGIRTTETIRDIPAGSNALRIAEVCQRNHQNLAPVFMKCGISISETDDHVSEEVNGEVSGKERFYSVISDSPSKLPGSTLESVEQVSEVGRTRLMDAAADGDVDKVFQLRFSEFGQVDNKRNTALIYALEAASPECVKYLTWEAWVPNTDALERAERLAEGRDTDGPEHKCLRILREIKPLEPKLPESIAKNFRIIGLIGRGAFATLYVCENAKKQRYALRAVCHRNFSESAFKAISTEGRECLGFECQYILKYHDVIQDKSKCMIYFLMDLCTCDLEQMSRRTTNFSDEKIWKYISQISEALVFLHSRNLIHRDIKLENVFLDANGNCKLGDFGFLRSLEPSGRAKTVVGTKCYMAPEIINDTTGYTEAVDIWAFGVLIYVLCTKTFPFKAADKILRVDFPPIPGRPQELTELVRRMLKLNPDERPTAKDILRSVPKH</sequence>
<dbReference type="PROSITE" id="PS50011">
    <property type="entry name" value="PROTEIN_KINASE_DOM"/>
    <property type="match status" value="1"/>
</dbReference>
<dbReference type="InterPro" id="IPR008271">
    <property type="entry name" value="Ser/Thr_kinase_AS"/>
</dbReference>
<feature type="domain" description="Protein kinase" evidence="2">
    <location>
        <begin position="615"/>
        <end position="861"/>
    </location>
</feature>
<dbReference type="GO" id="GO:0005524">
    <property type="term" value="F:ATP binding"/>
    <property type="evidence" value="ECO:0007669"/>
    <property type="project" value="InterPro"/>
</dbReference>
<organism evidence="3 4">
    <name type="scientific">Giardia muris</name>
    <dbReference type="NCBI Taxonomy" id="5742"/>
    <lineage>
        <taxon>Eukaryota</taxon>
        <taxon>Metamonada</taxon>
        <taxon>Diplomonadida</taxon>
        <taxon>Hexamitidae</taxon>
        <taxon>Giardiinae</taxon>
        <taxon>Giardia</taxon>
    </lineage>
</organism>
<dbReference type="SMART" id="SM00248">
    <property type="entry name" value="ANK"/>
    <property type="match status" value="12"/>
</dbReference>
<dbReference type="Pfam" id="PF00069">
    <property type="entry name" value="Pkinase"/>
    <property type="match status" value="1"/>
</dbReference>
<dbReference type="InterPro" id="IPR002110">
    <property type="entry name" value="Ankyrin_rpt"/>
</dbReference>
<keyword evidence="3" id="KW-0418">Kinase</keyword>
<comment type="caution">
    <text evidence="3">The sequence shown here is derived from an EMBL/GenBank/DDBJ whole genome shotgun (WGS) entry which is preliminary data.</text>
</comment>
<dbReference type="Pfam" id="PF00023">
    <property type="entry name" value="Ank"/>
    <property type="match status" value="1"/>
</dbReference>
<protein>
    <submittedName>
        <fullName evidence="3">Kinase, NEK</fullName>
    </submittedName>
</protein>
<dbReference type="Pfam" id="PF12796">
    <property type="entry name" value="Ank_2"/>
    <property type="match status" value="3"/>
</dbReference>
<dbReference type="InterPro" id="IPR011009">
    <property type="entry name" value="Kinase-like_dom_sf"/>
</dbReference>
<gene>
    <name evidence="3" type="ORF">GMRT_11912</name>
</gene>
<dbReference type="PROSITE" id="PS00108">
    <property type="entry name" value="PROTEIN_KINASE_ST"/>
    <property type="match status" value="1"/>
</dbReference>
<dbReference type="SUPFAM" id="SSF56112">
    <property type="entry name" value="Protein kinase-like (PK-like)"/>
    <property type="match status" value="1"/>
</dbReference>
<dbReference type="GO" id="GO:0004672">
    <property type="term" value="F:protein kinase activity"/>
    <property type="evidence" value="ECO:0007669"/>
    <property type="project" value="InterPro"/>
</dbReference>
<feature type="repeat" description="ANK" evidence="1">
    <location>
        <begin position="62"/>
        <end position="94"/>
    </location>
</feature>
<evidence type="ECO:0000259" key="2">
    <source>
        <dbReference type="PROSITE" id="PS50011"/>
    </source>
</evidence>
<dbReference type="Proteomes" id="UP000315496">
    <property type="component" value="Chromosome 2"/>
</dbReference>
<dbReference type="PANTHER" id="PTHR24184:SF11">
    <property type="entry name" value="ANKYRIN REPEAT AND SOCS BOX CONTAINING 3"/>
    <property type="match status" value="1"/>
</dbReference>
<evidence type="ECO:0000313" key="4">
    <source>
        <dbReference type="Proteomes" id="UP000315496"/>
    </source>
</evidence>
<reference evidence="3 4" key="1">
    <citation type="submission" date="2019-05" db="EMBL/GenBank/DDBJ databases">
        <title>The compact genome of Giardia muris reveals important steps in the evolution of intestinal protozoan parasites.</title>
        <authorList>
            <person name="Xu F."/>
            <person name="Jimenez-Gonzalez A."/>
            <person name="Einarsson E."/>
            <person name="Astvaldsson A."/>
            <person name="Peirasmaki D."/>
            <person name="Eckmann L."/>
            <person name="Andersson J.O."/>
            <person name="Svard S.G."/>
            <person name="Jerlstrom-Hultqvist J."/>
        </authorList>
    </citation>
    <scope>NUCLEOTIDE SEQUENCE [LARGE SCALE GENOMIC DNA]</scope>
    <source>
        <strain evidence="3 4">Roberts-Thomson</strain>
    </source>
</reference>
<proteinExistence type="predicted"/>
<dbReference type="OrthoDB" id="6513151at2759"/>